<feature type="transmembrane region" description="Helical" evidence="7">
    <location>
        <begin position="115"/>
        <end position="135"/>
    </location>
</feature>
<feature type="transmembrane region" description="Helical" evidence="7">
    <location>
        <begin position="141"/>
        <end position="162"/>
    </location>
</feature>
<proteinExistence type="inferred from homology"/>
<keyword evidence="6 7" id="KW-0472">Membrane</keyword>
<keyword evidence="3" id="KW-1003">Cell membrane</keyword>
<dbReference type="AlphaFoldDB" id="A0A2G5NW33"/>
<reference evidence="8 9" key="1">
    <citation type="journal article" date="2018" name="Front. Microbiol.">
        <title>Description and Comparative Genomics of Macrococcus caseolyticus subsp. hominis subsp. nov., Macrococcus goetzii sp. nov., Macrococcus epidermidis sp. nov., and Macrococcus bohemicus sp. nov., Novel Macrococci From Human Clinical Material With Virulence Potential and Suspected Uptake of Foreign DNA by Natural Transformation.</title>
        <authorList>
            <person name="Maslanova I."/>
            <person name="Wertheimer Z."/>
            <person name="Sedlacek I."/>
            <person name="Svec P."/>
            <person name="Indrakova A."/>
            <person name="Kovarovic V."/>
            <person name="Schumann P."/>
            <person name="Sproer C."/>
            <person name="Kralova S."/>
            <person name="Sedo O."/>
            <person name="Kristofova L."/>
            <person name="Vrbovska V."/>
            <person name="Fuzik T."/>
            <person name="Petras P."/>
            <person name="Zdrahal Z."/>
            <person name="Ruzickova V."/>
            <person name="Doskar J."/>
            <person name="Pantucek R."/>
        </authorList>
    </citation>
    <scope>NUCLEOTIDE SEQUENCE [LARGE SCALE GENOMIC DNA]</scope>
    <source>
        <strain evidence="8 9">CCM 4927</strain>
    </source>
</reference>
<evidence type="ECO:0000313" key="9">
    <source>
        <dbReference type="Proteomes" id="UP000229523"/>
    </source>
</evidence>
<dbReference type="RefSeq" id="WP_099577147.1">
    <property type="nucleotide sequence ID" value="NZ_MJBI02000010.1"/>
</dbReference>
<gene>
    <name evidence="8" type="ORF">BFS35_012375</name>
</gene>
<dbReference type="EMBL" id="MJBI02000010">
    <property type="protein sequence ID" value="RAI79142.1"/>
    <property type="molecule type" value="Genomic_DNA"/>
</dbReference>
<accession>A0A2G5NW33</accession>
<comment type="caution">
    <text evidence="8">The sequence shown here is derived from an EMBL/GenBank/DDBJ whole genome shotgun (WGS) entry which is preliminary data.</text>
</comment>
<dbReference type="Pfam" id="PF03601">
    <property type="entry name" value="Cons_hypoth698"/>
    <property type="match status" value="1"/>
</dbReference>
<sequence length="323" mass="34711">MKWYGIILCSIIAVIATLLGQVFPIIGGIIFSIILGIIMSNTIKLPDQYQPGIKFASKKILQYAIIVMGFTLNLRVVVEMGLSSLPITLTTITAALLTSLWLGKVMNIGENIRTLIGVGTAICGGSAIAAASPIVDAKEDEVAFSLSTIFLFNIIAVFIFPIIGHTIGLSDIGFGHFAGTAINDTSSVVAAGYAYSEPAGDTATIVKLVRALMIIPVCLILVMLQLKKSEKKAFSIKKVFPWFILYFFLASVATSIINLPEAIISYIKMLSTFMISIAMAGIGLSVSIKQFRAIGIKPVLLGASVWFVVAGISLIMQWLLNIW</sequence>
<feature type="transmembrane region" description="Helical" evidence="7">
    <location>
        <begin position="239"/>
        <end position="257"/>
    </location>
</feature>
<keyword evidence="4 7" id="KW-0812">Transmembrane</keyword>
<dbReference type="PANTHER" id="PTHR30106:SF1">
    <property type="entry name" value="UPF0324 MEMBRANE PROTEIN FN0533"/>
    <property type="match status" value="1"/>
</dbReference>
<feature type="transmembrane region" description="Helical" evidence="7">
    <location>
        <begin position="60"/>
        <end position="78"/>
    </location>
</feature>
<keyword evidence="9" id="KW-1185">Reference proteome</keyword>
<feature type="transmembrane region" description="Helical" evidence="7">
    <location>
        <begin position="299"/>
        <end position="320"/>
    </location>
</feature>
<feature type="transmembrane region" description="Helical" evidence="7">
    <location>
        <begin position="6"/>
        <end position="39"/>
    </location>
</feature>
<dbReference type="GO" id="GO:0005886">
    <property type="term" value="C:plasma membrane"/>
    <property type="evidence" value="ECO:0007669"/>
    <property type="project" value="UniProtKB-SubCell"/>
</dbReference>
<dbReference type="InterPro" id="IPR018383">
    <property type="entry name" value="UPF0324_pro"/>
</dbReference>
<evidence type="ECO:0000256" key="7">
    <source>
        <dbReference type="SAM" id="Phobius"/>
    </source>
</evidence>
<protein>
    <submittedName>
        <fullName evidence="8">YeiH family protein</fullName>
    </submittedName>
</protein>
<comment type="similarity">
    <text evidence="2">Belongs to the UPF0324 family.</text>
</comment>
<evidence type="ECO:0000313" key="8">
    <source>
        <dbReference type="EMBL" id="RAI79142.1"/>
    </source>
</evidence>
<feature type="transmembrane region" description="Helical" evidence="7">
    <location>
        <begin position="84"/>
        <end position="103"/>
    </location>
</feature>
<feature type="transmembrane region" description="Helical" evidence="7">
    <location>
        <begin position="263"/>
        <end position="287"/>
    </location>
</feature>
<evidence type="ECO:0000256" key="6">
    <source>
        <dbReference type="ARBA" id="ARBA00023136"/>
    </source>
</evidence>
<evidence type="ECO:0000256" key="3">
    <source>
        <dbReference type="ARBA" id="ARBA00022475"/>
    </source>
</evidence>
<dbReference type="Proteomes" id="UP000229523">
    <property type="component" value="Unassembled WGS sequence"/>
</dbReference>
<name>A0A2G5NW33_9STAP</name>
<evidence type="ECO:0000256" key="4">
    <source>
        <dbReference type="ARBA" id="ARBA00022692"/>
    </source>
</evidence>
<feature type="transmembrane region" description="Helical" evidence="7">
    <location>
        <begin position="208"/>
        <end position="227"/>
    </location>
</feature>
<evidence type="ECO:0000256" key="2">
    <source>
        <dbReference type="ARBA" id="ARBA00007977"/>
    </source>
</evidence>
<dbReference type="PANTHER" id="PTHR30106">
    <property type="entry name" value="INNER MEMBRANE PROTEIN YEIH-RELATED"/>
    <property type="match status" value="1"/>
</dbReference>
<comment type="subcellular location">
    <subcellularLocation>
        <location evidence="1">Cell membrane</location>
        <topology evidence="1">Multi-pass membrane protein</topology>
    </subcellularLocation>
</comment>
<evidence type="ECO:0000256" key="1">
    <source>
        <dbReference type="ARBA" id="ARBA00004651"/>
    </source>
</evidence>
<organism evidence="8 9">
    <name type="scientific">Macrococcoides goetzii</name>
    <dbReference type="NCBI Taxonomy" id="1891097"/>
    <lineage>
        <taxon>Bacteria</taxon>
        <taxon>Bacillati</taxon>
        <taxon>Bacillota</taxon>
        <taxon>Bacilli</taxon>
        <taxon>Bacillales</taxon>
        <taxon>Staphylococcaceae</taxon>
        <taxon>Macrococcoides</taxon>
    </lineage>
</organism>
<evidence type="ECO:0000256" key="5">
    <source>
        <dbReference type="ARBA" id="ARBA00022989"/>
    </source>
</evidence>
<keyword evidence="5 7" id="KW-1133">Transmembrane helix</keyword>